<reference evidence="2" key="1">
    <citation type="submission" date="2020-05" db="EMBL/GenBank/DDBJ databases">
        <authorList>
            <person name="Chiriac C."/>
            <person name="Salcher M."/>
            <person name="Ghai R."/>
            <person name="Kavagutti S V."/>
        </authorList>
    </citation>
    <scope>NUCLEOTIDE SEQUENCE</scope>
</reference>
<gene>
    <name evidence="2" type="ORF">UFOPK3674_00939</name>
</gene>
<dbReference type="AlphaFoldDB" id="A0A6J7IAQ3"/>
<evidence type="ECO:0000256" key="1">
    <source>
        <dbReference type="SAM" id="MobiDB-lite"/>
    </source>
</evidence>
<sequence length="323" mass="35897">MERDFSSGLDVSREFLAPIVDEPLYSETGAYSAYDPTQNIGFWMHLGRFSYDPTVWHEALMIYLPDGTRLAFKNYGRSDATRGPAGSLMSFQCIEPFKRWQFKYDGPAQRVDNDILFAGGLRQGREERLIVDLTIDSVKPIWDMGGHGDDTPGGKSHDEQLSEAHGSIVSDDGTLEFHGAGWRDHGRGPRDIGSIKGHTILGGWFPDEDCGFVAIHVEDDRGTASNGQVFIGDEREPLSPVLPTWGDPRSMPMSFDAVLPAPSGDHHVHVEIQQVAPITMLPPNHLALGMIDEPGAFVILESQARFEWDGRVGYGYVERSHRM</sequence>
<proteinExistence type="predicted"/>
<name>A0A6J7IAQ3_9ZZZZ</name>
<dbReference type="SUPFAM" id="SSF159245">
    <property type="entry name" value="AttH-like"/>
    <property type="match status" value="1"/>
</dbReference>
<feature type="region of interest" description="Disordered" evidence="1">
    <location>
        <begin position="143"/>
        <end position="165"/>
    </location>
</feature>
<evidence type="ECO:0000313" key="2">
    <source>
        <dbReference type="EMBL" id="CAB4927457.1"/>
    </source>
</evidence>
<feature type="compositionally biased region" description="Basic and acidic residues" evidence="1">
    <location>
        <begin position="146"/>
        <end position="162"/>
    </location>
</feature>
<protein>
    <submittedName>
        <fullName evidence="2">Unannotated protein</fullName>
    </submittedName>
</protein>
<accession>A0A6J7IAQ3</accession>
<dbReference type="EMBL" id="CAFBMX010000004">
    <property type="protein sequence ID" value="CAB4927457.1"/>
    <property type="molecule type" value="Genomic_DNA"/>
</dbReference>
<organism evidence="2">
    <name type="scientific">freshwater metagenome</name>
    <dbReference type="NCBI Taxonomy" id="449393"/>
    <lineage>
        <taxon>unclassified sequences</taxon>
        <taxon>metagenomes</taxon>
        <taxon>ecological metagenomes</taxon>
    </lineage>
</organism>